<sequence>MSRPHPSSAIQKSSKLHPRNRHQGRYDFARLVAVDSALAVFVMRNEYGESSIDFADPVAVKALNRALLKSEYGILDWDIPEQQLCPPVPGRADYLHYLADLLTSTNKGVLPKKNLLSVLDIGTGANGIYPLIGVSEYGWQFTATDINPASLANVQRILDANPALAARINLRLQPSANAIFNNIIFDDDWFDLSMCNPPFHTSMAEAQAGSQRKWNNLGKEKQADATTPILNFGGRDAELWCPGGELAFIERMITESASIPGRCFWFSTLVSKSDNLPALKAALKRVKALEIKEIAMSQGNKQSRFLAWTFLTPPQQTAWKKLRW</sequence>
<dbReference type="EC" id="2.1.1.181" evidence="6"/>
<organism evidence="8 9">
    <name type="scientific">Undibacterium aquatile</name>
    <dbReference type="NCBI Taxonomy" id="1537398"/>
    <lineage>
        <taxon>Bacteria</taxon>
        <taxon>Pseudomonadati</taxon>
        <taxon>Pseudomonadota</taxon>
        <taxon>Betaproteobacteria</taxon>
        <taxon>Burkholderiales</taxon>
        <taxon>Oxalobacteraceae</taxon>
        <taxon>Undibacterium</taxon>
    </lineage>
</organism>
<evidence type="ECO:0000256" key="5">
    <source>
        <dbReference type="ARBA" id="ARBA00022691"/>
    </source>
</evidence>
<evidence type="ECO:0000313" key="8">
    <source>
        <dbReference type="EMBL" id="MBC3810229.1"/>
    </source>
</evidence>
<dbReference type="InterPro" id="IPR016909">
    <property type="entry name" value="rRNA_lsu_MeTfrase_F"/>
</dbReference>
<evidence type="ECO:0000256" key="3">
    <source>
        <dbReference type="ARBA" id="ARBA00022603"/>
    </source>
</evidence>
<gene>
    <name evidence="6 8" type="primary">rlmF</name>
    <name evidence="8" type="ORF">H8K26_02140</name>
</gene>
<keyword evidence="9" id="KW-1185">Reference proteome</keyword>
<dbReference type="GO" id="GO:0052907">
    <property type="term" value="F:23S rRNA (adenine(1618)-N(6))-methyltransferase activity"/>
    <property type="evidence" value="ECO:0007669"/>
    <property type="project" value="UniProtKB-EC"/>
</dbReference>
<evidence type="ECO:0000256" key="6">
    <source>
        <dbReference type="HAMAP-Rule" id="MF_01848"/>
    </source>
</evidence>
<accession>A0ABR6XBB6</accession>
<comment type="caution">
    <text evidence="8">The sequence shown here is derived from an EMBL/GenBank/DDBJ whole genome shotgun (WGS) entry which is preliminary data.</text>
</comment>
<dbReference type="PIRSF" id="PIRSF029038">
    <property type="entry name" value="Mtase_YbiN_prd"/>
    <property type="match status" value="1"/>
</dbReference>
<evidence type="ECO:0000256" key="4">
    <source>
        <dbReference type="ARBA" id="ARBA00022679"/>
    </source>
</evidence>
<comment type="function">
    <text evidence="6">Specifically methylates the adenine in position 1618 of 23S rRNA.</text>
</comment>
<dbReference type="PANTHER" id="PTHR13393:SF0">
    <property type="entry name" value="RNA N6-ADENOSINE-METHYLTRANSFERASE METTL16"/>
    <property type="match status" value="1"/>
</dbReference>
<dbReference type="CDD" id="cd02440">
    <property type="entry name" value="AdoMet_MTases"/>
    <property type="match status" value="1"/>
</dbReference>
<dbReference type="InterPro" id="IPR010286">
    <property type="entry name" value="METTL16/RlmF"/>
</dbReference>
<dbReference type="PANTHER" id="PTHR13393">
    <property type="entry name" value="SAM-DEPENDENT METHYLTRANSFERASE"/>
    <property type="match status" value="1"/>
</dbReference>
<dbReference type="InterPro" id="IPR029063">
    <property type="entry name" value="SAM-dependent_MTases_sf"/>
</dbReference>
<comment type="catalytic activity">
    <reaction evidence="6">
        <text>adenosine(1618) in 23S rRNA + S-adenosyl-L-methionine = N(6)-methyladenosine(1618) in 23S rRNA + S-adenosyl-L-homocysteine + H(+)</text>
        <dbReference type="Rhea" id="RHEA:16497"/>
        <dbReference type="Rhea" id="RHEA-COMP:10229"/>
        <dbReference type="Rhea" id="RHEA-COMP:10231"/>
        <dbReference type="ChEBI" id="CHEBI:15378"/>
        <dbReference type="ChEBI" id="CHEBI:57856"/>
        <dbReference type="ChEBI" id="CHEBI:59789"/>
        <dbReference type="ChEBI" id="CHEBI:74411"/>
        <dbReference type="ChEBI" id="CHEBI:74449"/>
        <dbReference type="EC" id="2.1.1.181"/>
    </reaction>
</comment>
<keyword evidence="4 6" id="KW-0808">Transferase</keyword>
<protein>
    <recommendedName>
        <fullName evidence="6">Ribosomal RNA large subunit methyltransferase F</fullName>
        <ecNumber evidence="6">2.1.1.181</ecNumber>
    </recommendedName>
    <alternativeName>
        <fullName evidence="6">23S rRNA mA1618 methyltransferase</fullName>
    </alternativeName>
    <alternativeName>
        <fullName evidence="6">rRNA adenine N-6-methyltransferase</fullName>
    </alternativeName>
</protein>
<name>A0ABR6XBB6_9BURK</name>
<proteinExistence type="inferred from homology"/>
<keyword evidence="3 6" id="KW-0489">Methyltransferase</keyword>
<dbReference type="SUPFAM" id="SSF53335">
    <property type="entry name" value="S-adenosyl-L-methionine-dependent methyltransferases"/>
    <property type="match status" value="1"/>
</dbReference>
<keyword evidence="2 6" id="KW-0698">rRNA processing</keyword>
<dbReference type="HAMAP" id="MF_01848">
    <property type="entry name" value="23SrRNA_methyltr_F"/>
    <property type="match status" value="1"/>
</dbReference>
<keyword evidence="1 6" id="KW-0963">Cytoplasm</keyword>
<dbReference type="Gene3D" id="3.40.50.150">
    <property type="entry name" value="Vaccinia Virus protein VP39"/>
    <property type="match status" value="1"/>
</dbReference>
<feature type="region of interest" description="Disordered" evidence="7">
    <location>
        <begin position="1"/>
        <end position="20"/>
    </location>
</feature>
<comment type="similarity">
    <text evidence="6">Belongs to the methyltransferase superfamily. METTL16/RlmF family.</text>
</comment>
<comment type="subcellular location">
    <subcellularLocation>
        <location evidence="6">Cytoplasm</location>
    </subcellularLocation>
</comment>
<dbReference type="Pfam" id="PF05971">
    <property type="entry name" value="Methyltransf_10"/>
    <property type="match status" value="1"/>
</dbReference>
<keyword evidence="5 6" id="KW-0949">S-adenosyl-L-methionine</keyword>
<reference evidence="8 9" key="1">
    <citation type="submission" date="2020-08" db="EMBL/GenBank/DDBJ databases">
        <title>Novel species isolated from subtropical streams in China.</title>
        <authorList>
            <person name="Lu H."/>
        </authorList>
    </citation>
    <scope>NUCLEOTIDE SEQUENCE [LARGE SCALE GENOMIC DNA]</scope>
    <source>
        <strain evidence="8 9">CCTCC AB 2015119</strain>
    </source>
</reference>
<dbReference type="NCBIfam" id="NF008725">
    <property type="entry name" value="PRK11727.1"/>
    <property type="match status" value="1"/>
</dbReference>
<evidence type="ECO:0000313" key="9">
    <source>
        <dbReference type="Proteomes" id="UP000637632"/>
    </source>
</evidence>
<dbReference type="EMBL" id="JACOFT010000001">
    <property type="protein sequence ID" value="MBC3810229.1"/>
    <property type="molecule type" value="Genomic_DNA"/>
</dbReference>
<evidence type="ECO:0000256" key="7">
    <source>
        <dbReference type="SAM" id="MobiDB-lite"/>
    </source>
</evidence>
<evidence type="ECO:0000256" key="2">
    <source>
        <dbReference type="ARBA" id="ARBA00022552"/>
    </source>
</evidence>
<dbReference type="RefSeq" id="WP_190477042.1">
    <property type="nucleotide sequence ID" value="NZ_JACOFT010000001.1"/>
</dbReference>
<evidence type="ECO:0000256" key="1">
    <source>
        <dbReference type="ARBA" id="ARBA00022490"/>
    </source>
</evidence>
<dbReference type="Proteomes" id="UP000637632">
    <property type="component" value="Unassembled WGS sequence"/>
</dbReference>